<organism evidence="1 2">
    <name type="scientific">Rhodopirellula baltica WH47</name>
    <dbReference type="NCBI Taxonomy" id="991778"/>
    <lineage>
        <taxon>Bacteria</taxon>
        <taxon>Pseudomonadati</taxon>
        <taxon>Planctomycetota</taxon>
        <taxon>Planctomycetia</taxon>
        <taxon>Pirellulales</taxon>
        <taxon>Pirellulaceae</taxon>
        <taxon>Rhodopirellula</taxon>
    </lineage>
</organism>
<proteinExistence type="predicted"/>
<evidence type="ECO:0000313" key="1">
    <source>
        <dbReference type="EMBL" id="EGF27102.1"/>
    </source>
</evidence>
<name>F2ATA6_RHOBT</name>
<dbReference type="EMBL" id="AFAR01000162">
    <property type="protein sequence ID" value="EGF27102.1"/>
    <property type="molecule type" value="Genomic_DNA"/>
</dbReference>
<accession>F2ATA6</accession>
<reference evidence="1 2" key="1">
    <citation type="journal article" date="2013" name="Mar. Genomics">
        <title>Expression of sulfatases in Rhodopirellula baltica and the diversity of sulfatases in the genus Rhodopirellula.</title>
        <authorList>
            <person name="Wegner C.E."/>
            <person name="Richter-Heitmann T."/>
            <person name="Klindworth A."/>
            <person name="Klockow C."/>
            <person name="Richter M."/>
            <person name="Achstetter T."/>
            <person name="Glockner F.O."/>
            <person name="Harder J."/>
        </authorList>
    </citation>
    <scope>NUCLEOTIDE SEQUENCE [LARGE SCALE GENOMIC DNA]</scope>
    <source>
        <strain evidence="1 2">WH47</strain>
    </source>
</reference>
<dbReference type="Proteomes" id="UP000006222">
    <property type="component" value="Unassembled WGS sequence"/>
</dbReference>
<evidence type="ECO:0000313" key="2">
    <source>
        <dbReference type="Proteomes" id="UP000006222"/>
    </source>
</evidence>
<sequence length="54" mass="6028">MISFRLTVKCSPVFFGWARGFHMENALLVGRLLYSGSDDFLSTASRTCRLNLAA</sequence>
<gene>
    <name evidence="1" type="ORF">RBWH47_04111</name>
</gene>
<comment type="caution">
    <text evidence="1">The sequence shown here is derived from an EMBL/GenBank/DDBJ whole genome shotgun (WGS) entry which is preliminary data.</text>
</comment>
<protein>
    <submittedName>
        <fullName evidence="1">Uncharacterized protein</fullName>
    </submittedName>
</protein>
<dbReference type="AlphaFoldDB" id="F2ATA6"/>